<keyword evidence="1" id="KW-0812">Transmembrane</keyword>
<evidence type="ECO:0000313" key="3">
    <source>
        <dbReference type="Proteomes" id="UP000289340"/>
    </source>
</evidence>
<dbReference type="Proteomes" id="UP000289340">
    <property type="component" value="Chromosome 20"/>
</dbReference>
<proteinExistence type="predicted"/>
<keyword evidence="1" id="KW-0472">Membrane</keyword>
<comment type="caution">
    <text evidence="2">The sequence shown here is derived from an EMBL/GenBank/DDBJ whole genome shotgun (WGS) entry which is preliminary data.</text>
</comment>
<gene>
    <name evidence="2" type="ORF">D0Y65_055109</name>
</gene>
<evidence type="ECO:0000313" key="2">
    <source>
        <dbReference type="EMBL" id="RZB45694.1"/>
    </source>
</evidence>
<organism evidence="2 3">
    <name type="scientific">Glycine soja</name>
    <name type="common">Wild soybean</name>
    <dbReference type="NCBI Taxonomy" id="3848"/>
    <lineage>
        <taxon>Eukaryota</taxon>
        <taxon>Viridiplantae</taxon>
        <taxon>Streptophyta</taxon>
        <taxon>Embryophyta</taxon>
        <taxon>Tracheophyta</taxon>
        <taxon>Spermatophyta</taxon>
        <taxon>Magnoliopsida</taxon>
        <taxon>eudicotyledons</taxon>
        <taxon>Gunneridae</taxon>
        <taxon>Pentapetalae</taxon>
        <taxon>rosids</taxon>
        <taxon>fabids</taxon>
        <taxon>Fabales</taxon>
        <taxon>Fabaceae</taxon>
        <taxon>Papilionoideae</taxon>
        <taxon>50 kb inversion clade</taxon>
        <taxon>NPAAA clade</taxon>
        <taxon>indigoferoid/millettioid clade</taxon>
        <taxon>Phaseoleae</taxon>
        <taxon>Glycine</taxon>
        <taxon>Glycine subgen. Soja</taxon>
    </lineage>
</organism>
<dbReference type="EMBL" id="QZWG01000020">
    <property type="protein sequence ID" value="RZB45694.1"/>
    <property type="molecule type" value="Genomic_DNA"/>
</dbReference>
<feature type="transmembrane region" description="Helical" evidence="1">
    <location>
        <begin position="29"/>
        <end position="50"/>
    </location>
</feature>
<sequence>MMKMTILEDTYIRHDYIYKTHSKMVFKELCLVLPPMLFCFIYFGSLVVMVPTCSLEWNLIRQHTRLLGIITSKRATQKHRE</sequence>
<protein>
    <submittedName>
        <fullName evidence="2">Uncharacterized protein</fullName>
    </submittedName>
</protein>
<evidence type="ECO:0000256" key="1">
    <source>
        <dbReference type="SAM" id="Phobius"/>
    </source>
</evidence>
<dbReference type="AlphaFoldDB" id="A0A445FA81"/>
<keyword evidence="3" id="KW-1185">Reference proteome</keyword>
<name>A0A445FA81_GLYSO</name>
<reference evidence="2 3" key="1">
    <citation type="submission" date="2018-09" db="EMBL/GenBank/DDBJ databases">
        <title>A high-quality reference genome of wild soybean provides a powerful tool to mine soybean genomes.</title>
        <authorList>
            <person name="Xie M."/>
            <person name="Chung C.Y.L."/>
            <person name="Li M.-W."/>
            <person name="Wong F.-L."/>
            <person name="Chan T.-F."/>
            <person name="Lam H.-M."/>
        </authorList>
    </citation>
    <scope>NUCLEOTIDE SEQUENCE [LARGE SCALE GENOMIC DNA]</scope>
    <source>
        <strain evidence="3">cv. W05</strain>
        <tissue evidence="2">Hypocotyl of etiolated seedlings</tissue>
    </source>
</reference>
<keyword evidence="1" id="KW-1133">Transmembrane helix</keyword>
<accession>A0A445FA81</accession>